<dbReference type="KEGG" id="dpp:DICPUDRAFT_33223"/>
<dbReference type="InterPro" id="IPR057089">
    <property type="entry name" value="C2_TIP"/>
</dbReference>
<evidence type="ECO:0000259" key="7">
    <source>
        <dbReference type="Pfam" id="PF23122"/>
    </source>
</evidence>
<evidence type="ECO:0000256" key="3">
    <source>
        <dbReference type="ARBA" id="ARBA00022989"/>
    </source>
</evidence>
<keyword evidence="4 6" id="KW-0472">Membrane</keyword>
<evidence type="ECO:0000256" key="2">
    <source>
        <dbReference type="ARBA" id="ARBA00022692"/>
    </source>
</evidence>
<evidence type="ECO:0000313" key="9">
    <source>
        <dbReference type="Proteomes" id="UP000001064"/>
    </source>
</evidence>
<dbReference type="PANTHER" id="PTHR13412:SF0">
    <property type="entry name" value="T-CELL IMMUNOMODULATORY PROTEIN"/>
    <property type="match status" value="1"/>
</dbReference>
<dbReference type="eggNOG" id="KOG4550">
    <property type="taxonomic scope" value="Eukaryota"/>
</dbReference>
<dbReference type="RefSeq" id="XP_003287906.1">
    <property type="nucleotide sequence ID" value="XM_003287858.1"/>
</dbReference>
<evidence type="ECO:0000256" key="1">
    <source>
        <dbReference type="ARBA" id="ARBA00004479"/>
    </source>
</evidence>
<dbReference type="Proteomes" id="UP000001064">
    <property type="component" value="Unassembled WGS sequence"/>
</dbReference>
<evidence type="ECO:0000256" key="6">
    <source>
        <dbReference type="SAM" id="Phobius"/>
    </source>
</evidence>
<dbReference type="AlphaFoldDB" id="F0ZKG2"/>
<dbReference type="PANTHER" id="PTHR13412">
    <property type="entry name" value="T-CELL IMMUNOMODULATORY PROTEIN HOMOLOG"/>
    <property type="match status" value="1"/>
</dbReference>
<evidence type="ECO:0000313" key="8">
    <source>
        <dbReference type="EMBL" id="EGC35603.1"/>
    </source>
</evidence>
<keyword evidence="9" id="KW-1185">Reference proteome</keyword>
<protein>
    <recommendedName>
        <fullName evidence="7">T-cell immunomodulatory protein TIP C2 domain-containing protein</fullName>
    </recommendedName>
</protein>
<organism evidence="8 9">
    <name type="scientific">Dictyostelium purpureum</name>
    <name type="common">Slime mold</name>
    <dbReference type="NCBI Taxonomy" id="5786"/>
    <lineage>
        <taxon>Eukaryota</taxon>
        <taxon>Amoebozoa</taxon>
        <taxon>Evosea</taxon>
        <taxon>Eumycetozoa</taxon>
        <taxon>Dictyostelia</taxon>
        <taxon>Dictyosteliales</taxon>
        <taxon>Dictyosteliaceae</taxon>
        <taxon>Dictyostelium</taxon>
    </lineage>
</organism>
<evidence type="ECO:0000256" key="4">
    <source>
        <dbReference type="ARBA" id="ARBA00023136"/>
    </source>
</evidence>
<dbReference type="InterPro" id="IPR024881">
    <property type="entry name" value="Tip"/>
</dbReference>
<dbReference type="InParanoid" id="F0ZKG2"/>
<evidence type="ECO:0000256" key="5">
    <source>
        <dbReference type="ARBA" id="ARBA00023180"/>
    </source>
</evidence>
<dbReference type="GO" id="GO:0016020">
    <property type="term" value="C:membrane"/>
    <property type="evidence" value="ECO:0007669"/>
    <property type="project" value="UniProtKB-SubCell"/>
</dbReference>
<keyword evidence="3 6" id="KW-1133">Transmembrane helix</keyword>
<dbReference type="GeneID" id="10501247"/>
<sequence>MSLQTPNKLFGFGCTRNYVDQLFFGMPLNQSVPYNNWGGTLPNFQVGGIPYKPSPPTFWTLEFFINPFGIFFWVLKAFFAPLIFFFGICFFLFKREKFPDFKIKNENFQFFFKAL</sequence>
<feature type="transmembrane region" description="Helical" evidence="6">
    <location>
        <begin position="70"/>
        <end position="93"/>
    </location>
</feature>
<feature type="domain" description="T-cell immunomodulatory protein TIP C2" evidence="7">
    <location>
        <begin position="2"/>
        <end position="64"/>
    </location>
</feature>
<dbReference type="EMBL" id="GL871055">
    <property type="protein sequence ID" value="EGC35603.1"/>
    <property type="molecule type" value="Genomic_DNA"/>
</dbReference>
<name>F0ZKG2_DICPU</name>
<gene>
    <name evidence="8" type="ORF">DICPUDRAFT_33223</name>
</gene>
<keyword evidence="5" id="KW-0325">Glycoprotein</keyword>
<dbReference type="VEuPathDB" id="AmoebaDB:DICPUDRAFT_33223"/>
<comment type="subcellular location">
    <subcellularLocation>
        <location evidence="1">Membrane</location>
        <topology evidence="1">Single-pass type I membrane protein</topology>
    </subcellularLocation>
</comment>
<proteinExistence type="predicted"/>
<dbReference type="Pfam" id="PF23122">
    <property type="entry name" value="C2_ITFG1"/>
    <property type="match status" value="1"/>
</dbReference>
<keyword evidence="2 6" id="KW-0812">Transmembrane</keyword>
<reference evidence="9" key="1">
    <citation type="journal article" date="2011" name="Genome Biol.">
        <title>Comparative genomics of the social amoebae Dictyostelium discoideum and Dictyostelium purpureum.</title>
        <authorList>
            <consortium name="US DOE Joint Genome Institute (JGI-PGF)"/>
            <person name="Sucgang R."/>
            <person name="Kuo A."/>
            <person name="Tian X."/>
            <person name="Salerno W."/>
            <person name="Parikh A."/>
            <person name="Feasley C.L."/>
            <person name="Dalin E."/>
            <person name="Tu H."/>
            <person name="Huang E."/>
            <person name="Barry K."/>
            <person name="Lindquist E."/>
            <person name="Shapiro H."/>
            <person name="Bruce D."/>
            <person name="Schmutz J."/>
            <person name="Salamov A."/>
            <person name="Fey P."/>
            <person name="Gaudet P."/>
            <person name="Anjard C."/>
            <person name="Babu M.M."/>
            <person name="Basu S."/>
            <person name="Bushmanova Y."/>
            <person name="van der Wel H."/>
            <person name="Katoh-Kurasawa M."/>
            <person name="Dinh C."/>
            <person name="Coutinho P.M."/>
            <person name="Saito T."/>
            <person name="Elias M."/>
            <person name="Schaap P."/>
            <person name="Kay R.R."/>
            <person name="Henrissat B."/>
            <person name="Eichinger L."/>
            <person name="Rivero F."/>
            <person name="Putnam N.H."/>
            <person name="West C.M."/>
            <person name="Loomis W.F."/>
            <person name="Chisholm R.L."/>
            <person name="Shaulsky G."/>
            <person name="Strassmann J.E."/>
            <person name="Queller D.C."/>
            <person name="Kuspa A."/>
            <person name="Grigoriev I.V."/>
        </authorList>
    </citation>
    <scope>NUCLEOTIDE SEQUENCE [LARGE SCALE GENOMIC DNA]</scope>
    <source>
        <strain evidence="9">QSDP1</strain>
    </source>
</reference>
<accession>F0ZKG2</accession>